<organism evidence="1 2">
    <name type="scientific">Dryococelus australis</name>
    <dbReference type="NCBI Taxonomy" id="614101"/>
    <lineage>
        <taxon>Eukaryota</taxon>
        <taxon>Metazoa</taxon>
        <taxon>Ecdysozoa</taxon>
        <taxon>Arthropoda</taxon>
        <taxon>Hexapoda</taxon>
        <taxon>Insecta</taxon>
        <taxon>Pterygota</taxon>
        <taxon>Neoptera</taxon>
        <taxon>Polyneoptera</taxon>
        <taxon>Phasmatodea</taxon>
        <taxon>Verophasmatodea</taxon>
        <taxon>Anareolatae</taxon>
        <taxon>Phasmatidae</taxon>
        <taxon>Eurycanthinae</taxon>
        <taxon>Dryococelus</taxon>
    </lineage>
</organism>
<proteinExistence type="predicted"/>
<keyword evidence="2" id="KW-1185">Reference proteome</keyword>
<evidence type="ECO:0000313" key="1">
    <source>
        <dbReference type="EMBL" id="KAJ8887416.1"/>
    </source>
</evidence>
<comment type="caution">
    <text evidence="1">The sequence shown here is derived from an EMBL/GenBank/DDBJ whole genome shotgun (WGS) entry which is preliminary data.</text>
</comment>
<gene>
    <name evidence="1" type="ORF">PR048_013631</name>
</gene>
<evidence type="ECO:0000313" key="2">
    <source>
        <dbReference type="Proteomes" id="UP001159363"/>
    </source>
</evidence>
<accession>A0ABQ9HSQ5</accession>
<dbReference type="Proteomes" id="UP001159363">
    <property type="component" value="Chromosome X"/>
</dbReference>
<dbReference type="EMBL" id="JARBHB010000004">
    <property type="protein sequence ID" value="KAJ8887416.1"/>
    <property type="molecule type" value="Genomic_DNA"/>
</dbReference>
<sequence length="392" mass="44658">MEFRENPIYPRLCICVREFHFALQNTQAELTGRFGRLLTSRSCEPMRMIEVYMEQEEETGNPRENPPTNGIIRQDSHMRKSESPWWEASGLTAQPPWLLKRREYLFHVTGPKTRFEKDLKDLCATFIVRGKGSFIVDLQNIDCNRYHLLSGAEQLREATIRVSVRWVNGKRLMLRVAVGPLGRPATSHLLVFAFLQRADATSHRNTKRSIWSLWLMFCPSQCLGYNNHPFTKAISLKKHQDIVQYHAHTCRTETGRDMVSHGGIKTSDVLLRKILPQLAQMTLQIRHRCRWPKLPTNLVPNVLDGLESPEILLLCAAGRYPAGKWDSQAAPVKGVHVDAEFPRLTPAFLGFLQSASGGAGIIGNGPSYHDTSRWDNVPLYNEEWITTLSTTS</sequence>
<protein>
    <submittedName>
        <fullName evidence="1">Uncharacterized protein</fullName>
    </submittedName>
</protein>
<name>A0ABQ9HSQ5_9NEOP</name>
<reference evidence="1 2" key="1">
    <citation type="submission" date="2023-02" db="EMBL/GenBank/DDBJ databases">
        <title>LHISI_Scaffold_Assembly.</title>
        <authorList>
            <person name="Stuart O.P."/>
            <person name="Cleave R."/>
            <person name="Magrath M.J.L."/>
            <person name="Mikheyev A.S."/>
        </authorList>
    </citation>
    <scope>NUCLEOTIDE SEQUENCE [LARGE SCALE GENOMIC DNA]</scope>
    <source>
        <strain evidence="1">Daus_M_001</strain>
        <tissue evidence="1">Leg muscle</tissue>
    </source>
</reference>